<dbReference type="OrthoDB" id="9798604at2"/>
<dbReference type="PANTHER" id="PTHR42784:SF1">
    <property type="entry name" value="PYRANOSE 2-OXIDASE"/>
    <property type="match status" value="1"/>
</dbReference>
<dbReference type="InterPro" id="IPR000172">
    <property type="entry name" value="GMC_OxRdtase_N"/>
</dbReference>
<evidence type="ECO:0000256" key="1">
    <source>
        <dbReference type="ARBA" id="ARBA00001974"/>
    </source>
</evidence>
<evidence type="ECO:0000313" key="9">
    <source>
        <dbReference type="Proteomes" id="UP000317894"/>
    </source>
</evidence>
<evidence type="ECO:0000256" key="5">
    <source>
        <dbReference type="ARBA" id="ARBA00023002"/>
    </source>
</evidence>
<evidence type="ECO:0000256" key="3">
    <source>
        <dbReference type="ARBA" id="ARBA00022630"/>
    </source>
</evidence>
<feature type="domain" description="Glucose-methanol-choline oxidoreductase N-terminal" evidence="6">
    <location>
        <begin position="8"/>
        <end position="339"/>
    </location>
</feature>
<proteinExistence type="inferred from homology"/>
<comment type="caution">
    <text evidence="8">The sequence shown here is derived from an EMBL/GenBank/DDBJ whole genome shotgun (WGS) entry which is preliminary data.</text>
</comment>
<organism evidence="8 9">
    <name type="scientific">Glacieibacterium frigidum</name>
    <dbReference type="NCBI Taxonomy" id="2593303"/>
    <lineage>
        <taxon>Bacteria</taxon>
        <taxon>Pseudomonadati</taxon>
        <taxon>Pseudomonadota</taxon>
        <taxon>Alphaproteobacteria</taxon>
        <taxon>Sphingomonadales</taxon>
        <taxon>Sphingosinicellaceae</taxon>
        <taxon>Glacieibacterium</taxon>
    </lineage>
</organism>
<dbReference type="AlphaFoldDB" id="A0A552UGI3"/>
<evidence type="ECO:0000259" key="7">
    <source>
        <dbReference type="Pfam" id="PF05199"/>
    </source>
</evidence>
<keyword evidence="9" id="KW-1185">Reference proteome</keyword>
<dbReference type="InterPro" id="IPR007867">
    <property type="entry name" value="GMC_OxRtase_C"/>
</dbReference>
<dbReference type="InterPro" id="IPR051473">
    <property type="entry name" value="P2Ox-like"/>
</dbReference>
<dbReference type="Pfam" id="PF05199">
    <property type="entry name" value="GMC_oxred_C"/>
    <property type="match status" value="1"/>
</dbReference>
<dbReference type="GO" id="GO:0050660">
    <property type="term" value="F:flavin adenine dinucleotide binding"/>
    <property type="evidence" value="ECO:0007669"/>
    <property type="project" value="InterPro"/>
</dbReference>
<comment type="cofactor">
    <cofactor evidence="1">
        <name>FAD</name>
        <dbReference type="ChEBI" id="CHEBI:57692"/>
    </cofactor>
</comment>
<evidence type="ECO:0000259" key="6">
    <source>
        <dbReference type="Pfam" id="PF00732"/>
    </source>
</evidence>
<protein>
    <submittedName>
        <fullName evidence="8">GMC family oxidoreductase</fullName>
    </submittedName>
</protein>
<dbReference type="Proteomes" id="UP000317894">
    <property type="component" value="Unassembled WGS sequence"/>
</dbReference>
<dbReference type="Gene3D" id="3.50.50.60">
    <property type="entry name" value="FAD/NAD(P)-binding domain"/>
    <property type="match status" value="2"/>
</dbReference>
<comment type="similarity">
    <text evidence="2">Belongs to the GMC oxidoreductase family.</text>
</comment>
<name>A0A552UGI3_9SPHN</name>
<reference evidence="8 9" key="1">
    <citation type="submission" date="2019-07" db="EMBL/GenBank/DDBJ databases">
        <title>Novel species isolated from glacier.</title>
        <authorList>
            <person name="Liu Q."/>
            <person name="Xin Y.-H."/>
        </authorList>
    </citation>
    <scope>NUCLEOTIDE SEQUENCE [LARGE SCALE GENOMIC DNA]</scope>
    <source>
        <strain evidence="8 9">LB1R16</strain>
    </source>
</reference>
<keyword evidence="4" id="KW-0274">FAD</keyword>
<evidence type="ECO:0000313" key="8">
    <source>
        <dbReference type="EMBL" id="TRW17324.1"/>
    </source>
</evidence>
<evidence type="ECO:0000256" key="2">
    <source>
        <dbReference type="ARBA" id="ARBA00010790"/>
    </source>
</evidence>
<gene>
    <name evidence="8" type="ORF">FMM06_03875</name>
</gene>
<feature type="domain" description="Glucose-methanol-choline oxidoreductase C-terminal" evidence="7">
    <location>
        <begin position="427"/>
        <end position="550"/>
    </location>
</feature>
<dbReference type="GO" id="GO:0016614">
    <property type="term" value="F:oxidoreductase activity, acting on CH-OH group of donors"/>
    <property type="evidence" value="ECO:0007669"/>
    <property type="project" value="InterPro"/>
</dbReference>
<dbReference type="InterPro" id="IPR036188">
    <property type="entry name" value="FAD/NAD-bd_sf"/>
</dbReference>
<dbReference type="EMBL" id="VJWA01000001">
    <property type="protein sequence ID" value="TRW17324.1"/>
    <property type="molecule type" value="Genomic_DNA"/>
</dbReference>
<dbReference type="PANTHER" id="PTHR42784">
    <property type="entry name" value="PYRANOSE 2-OXIDASE"/>
    <property type="match status" value="1"/>
</dbReference>
<keyword evidence="5" id="KW-0560">Oxidoreductase</keyword>
<dbReference type="SUPFAM" id="SSF54373">
    <property type="entry name" value="FAD-linked reductases, C-terminal domain"/>
    <property type="match status" value="1"/>
</dbReference>
<accession>A0A552UGI3</accession>
<keyword evidence="3" id="KW-0285">Flavoprotein</keyword>
<dbReference type="Pfam" id="PF00732">
    <property type="entry name" value="GMC_oxred_N"/>
    <property type="match status" value="1"/>
</dbReference>
<sequence>MPVDFDAIVVGSGITGGYAAKELTERGLKVLVLERGPTIDPATDYSDMVDPWDHPDVNMIPEDEIAAKYPYYSTVAYAMFNSNKSFWANEADHPYETVNPDRFRWVRGYHVGGRSLMWGRASYRWCEDDFEANKRDGHGVDWPVRYADIAPWYDKVETFVGIAGDRDGLANLPDGKFLPGFAMNVAEKVVKAKVEAAFPTRNLVIGRGANLSQPTEEHLAAGRGQCQARSLCSRGCSFGAYFSSLSSTLPAAERTGRMTLKTNAIVHSIEVDPRTGRATGVRVIDAVTRAATVYRARIVFLNASTIGSAVILLNSRDAANPNGLANRSDQVGRNLMDHIIGGNVSGTLPGMLDVYDRGRRPIPVYVPRYGNFSEKDKPYLRGFGYQAGAGRSSWNAGAAGVGKALKLANRTPGPWQMGFLPFGEMLPRADNRVTLSTTKRDKWGIPLPVIDCKWGDNERLLIVEATKDAQAMLRAAGATDITPAETAIAQTRVPGEGIHEMGTIRMGRDSATSVLNGWNQAHDIPNLFVTDGAAMASSSTQNPSLTYMAFTARAAHHAADLLKEGQL</sequence>
<dbReference type="SUPFAM" id="SSF51905">
    <property type="entry name" value="FAD/NAD(P)-binding domain"/>
    <property type="match status" value="1"/>
</dbReference>
<evidence type="ECO:0000256" key="4">
    <source>
        <dbReference type="ARBA" id="ARBA00022827"/>
    </source>
</evidence>
<dbReference type="RefSeq" id="WP_143554869.1">
    <property type="nucleotide sequence ID" value="NZ_VJWA01000001.1"/>
</dbReference>